<evidence type="ECO:0000256" key="2">
    <source>
        <dbReference type="ARBA" id="ARBA00023002"/>
    </source>
</evidence>
<keyword evidence="2 4" id="KW-0560">Oxidoreductase</keyword>
<dbReference type="Proteomes" id="UP001329915">
    <property type="component" value="Chromosome"/>
</dbReference>
<dbReference type="FunFam" id="3.40.50.720:FF:000240">
    <property type="entry name" value="SDR family oxidoreductase"/>
    <property type="match status" value="1"/>
</dbReference>
<dbReference type="PANTHER" id="PTHR42760:SF115">
    <property type="entry name" value="3-OXOACYL-[ACYL-CARRIER-PROTEIN] REDUCTASE FABG"/>
    <property type="match status" value="1"/>
</dbReference>
<dbReference type="PROSITE" id="PS00061">
    <property type="entry name" value="ADH_SHORT"/>
    <property type="match status" value="1"/>
</dbReference>
<dbReference type="InterPro" id="IPR020904">
    <property type="entry name" value="Sc_DH/Rdtase_CS"/>
</dbReference>
<dbReference type="KEGG" id="dbc:MFMK1_002472"/>
<gene>
    <name evidence="4" type="ORF">MFMK1_002472</name>
</gene>
<dbReference type="InterPro" id="IPR002347">
    <property type="entry name" value="SDR_fam"/>
</dbReference>
<dbReference type="EC" id="1.1.1.47" evidence="4"/>
<dbReference type="GO" id="GO:0047936">
    <property type="term" value="F:glucose 1-dehydrogenase [NAD(P)+] activity"/>
    <property type="evidence" value="ECO:0007669"/>
    <property type="project" value="UniProtKB-EC"/>
</dbReference>
<dbReference type="RefSeq" id="WP_366922043.1">
    <property type="nucleotide sequence ID" value="NZ_CP121694.1"/>
</dbReference>
<comment type="similarity">
    <text evidence="1">Belongs to the short-chain dehydrogenases/reductases (SDR) family.</text>
</comment>
<dbReference type="AlphaFoldDB" id="A0AAU0UQY0"/>
<dbReference type="Gene3D" id="3.40.50.720">
    <property type="entry name" value="NAD(P)-binding Rossmann-like Domain"/>
    <property type="match status" value="1"/>
</dbReference>
<dbReference type="SMART" id="SM00822">
    <property type="entry name" value="PKS_KR"/>
    <property type="match status" value="1"/>
</dbReference>
<evidence type="ECO:0000259" key="3">
    <source>
        <dbReference type="SMART" id="SM00822"/>
    </source>
</evidence>
<dbReference type="GO" id="GO:0005975">
    <property type="term" value="P:carbohydrate metabolic process"/>
    <property type="evidence" value="ECO:0007669"/>
    <property type="project" value="UniProtKB-ARBA"/>
</dbReference>
<dbReference type="SUPFAM" id="SSF51735">
    <property type="entry name" value="NAD(P)-binding Rossmann-fold domains"/>
    <property type="match status" value="1"/>
</dbReference>
<dbReference type="Pfam" id="PF13561">
    <property type="entry name" value="adh_short_C2"/>
    <property type="match status" value="1"/>
</dbReference>
<dbReference type="NCBIfam" id="NF005559">
    <property type="entry name" value="PRK07231.1"/>
    <property type="match status" value="1"/>
</dbReference>
<evidence type="ECO:0000256" key="1">
    <source>
        <dbReference type="ARBA" id="ARBA00006484"/>
    </source>
</evidence>
<reference evidence="4 5" key="1">
    <citation type="submission" date="2023-04" db="EMBL/GenBank/DDBJ databases">
        <authorList>
            <person name="Hsu D."/>
        </authorList>
    </citation>
    <scope>NUCLEOTIDE SEQUENCE [LARGE SCALE GENOMIC DNA]</scope>
    <source>
        <strain evidence="4 5">MK1</strain>
    </source>
</reference>
<evidence type="ECO:0000313" key="4">
    <source>
        <dbReference type="EMBL" id="WRO22634.1"/>
    </source>
</evidence>
<proteinExistence type="inferred from homology"/>
<dbReference type="PRINTS" id="PR00081">
    <property type="entry name" value="GDHRDH"/>
</dbReference>
<dbReference type="PANTHER" id="PTHR42760">
    <property type="entry name" value="SHORT-CHAIN DEHYDROGENASES/REDUCTASES FAMILY MEMBER"/>
    <property type="match status" value="1"/>
</dbReference>
<feature type="domain" description="Ketoreductase" evidence="3">
    <location>
        <begin position="12"/>
        <end position="191"/>
    </location>
</feature>
<protein>
    <submittedName>
        <fullName evidence="4">Glucose 1-dehydrogenase</fullName>
        <ecNumber evidence="4">1.1.1.47</ecNumber>
    </submittedName>
</protein>
<organism evidence="4 5">
    <name type="scientific">Metallumcola ferriviriculae</name>
    <dbReference type="NCBI Taxonomy" id="3039180"/>
    <lineage>
        <taxon>Bacteria</taxon>
        <taxon>Bacillati</taxon>
        <taxon>Bacillota</taxon>
        <taxon>Clostridia</taxon>
        <taxon>Neomoorellales</taxon>
        <taxon>Desulfitibacteraceae</taxon>
        <taxon>Metallumcola</taxon>
    </lineage>
</organism>
<dbReference type="InterPro" id="IPR057326">
    <property type="entry name" value="KR_dom"/>
</dbReference>
<name>A0AAU0UQY0_9FIRM</name>
<accession>A0AAU0UQY0</accession>
<keyword evidence="5" id="KW-1185">Reference proteome</keyword>
<evidence type="ECO:0000313" key="5">
    <source>
        <dbReference type="Proteomes" id="UP001329915"/>
    </source>
</evidence>
<dbReference type="PRINTS" id="PR00080">
    <property type="entry name" value="SDRFAMILY"/>
</dbReference>
<sequence length="255" mass="27127">MSYQNLFNLSDKVVLITGAAGGLGQAMAIGLAEYGADIALADLKPENTNDILAQIHGLGRKAAAFKVDITDKDDVRLMVEKVHKEFGKIDVLVNSAGINNRKKLEDYTEQEWDNIVDVNLKGTFLCSQAVGEIMLAQGKGKIINLASVSSVLGHPHHAPYAASKGGVALLTKVMAVEWAKRGINVNAIAPAYVRTSLTADHLAEGDNYQQISNTIPMGRLGEPEDIVGAAVYLASNASNFVTGHLLMVDGGRCAD</sequence>
<dbReference type="EMBL" id="CP121694">
    <property type="protein sequence ID" value="WRO22634.1"/>
    <property type="molecule type" value="Genomic_DNA"/>
</dbReference>
<dbReference type="InterPro" id="IPR036291">
    <property type="entry name" value="NAD(P)-bd_dom_sf"/>
</dbReference>